<evidence type="ECO:0000259" key="3">
    <source>
        <dbReference type="Pfam" id="PF00174"/>
    </source>
</evidence>
<dbReference type="AlphaFoldDB" id="A0AAE9YAQ2"/>
<dbReference type="RefSeq" id="WP_272737169.1">
    <property type="nucleotide sequence ID" value="NZ_CP116942.1"/>
</dbReference>
<feature type="transmembrane region" description="Helical" evidence="2">
    <location>
        <begin position="135"/>
        <end position="154"/>
    </location>
</feature>
<dbReference type="GO" id="GO:0043546">
    <property type="term" value="F:molybdopterin cofactor binding"/>
    <property type="evidence" value="ECO:0007669"/>
    <property type="project" value="TreeGrafter"/>
</dbReference>
<dbReference type="GO" id="GO:0008482">
    <property type="term" value="F:sulfite oxidase activity"/>
    <property type="evidence" value="ECO:0007669"/>
    <property type="project" value="TreeGrafter"/>
</dbReference>
<dbReference type="SUPFAM" id="SSF81296">
    <property type="entry name" value="E set domains"/>
    <property type="match status" value="1"/>
</dbReference>
<dbReference type="Pfam" id="PF00174">
    <property type="entry name" value="Oxidored_molyb"/>
    <property type="match status" value="1"/>
</dbReference>
<dbReference type="InterPro" id="IPR014756">
    <property type="entry name" value="Ig_E-set"/>
</dbReference>
<dbReference type="KEGG" id="ima:PO878_02790"/>
<dbReference type="GO" id="GO:0006790">
    <property type="term" value="P:sulfur compound metabolic process"/>
    <property type="evidence" value="ECO:0007669"/>
    <property type="project" value="TreeGrafter"/>
</dbReference>
<organism evidence="4 5">
    <name type="scientific">Iamia majanohamensis</name>
    <dbReference type="NCBI Taxonomy" id="467976"/>
    <lineage>
        <taxon>Bacteria</taxon>
        <taxon>Bacillati</taxon>
        <taxon>Actinomycetota</taxon>
        <taxon>Acidimicrobiia</taxon>
        <taxon>Acidimicrobiales</taxon>
        <taxon>Iamiaceae</taxon>
        <taxon>Iamia</taxon>
    </lineage>
</organism>
<dbReference type="Proteomes" id="UP001216390">
    <property type="component" value="Chromosome"/>
</dbReference>
<dbReference type="GO" id="GO:0020037">
    <property type="term" value="F:heme binding"/>
    <property type="evidence" value="ECO:0007669"/>
    <property type="project" value="TreeGrafter"/>
</dbReference>
<dbReference type="Gene3D" id="3.90.420.10">
    <property type="entry name" value="Oxidoreductase, molybdopterin-binding domain"/>
    <property type="match status" value="1"/>
</dbReference>
<feature type="transmembrane region" description="Helical" evidence="2">
    <location>
        <begin position="246"/>
        <end position="268"/>
    </location>
</feature>
<dbReference type="SUPFAM" id="SSF56524">
    <property type="entry name" value="Oxidoreductase molybdopterin-binding domain"/>
    <property type="match status" value="1"/>
</dbReference>
<evidence type="ECO:0000256" key="2">
    <source>
        <dbReference type="SAM" id="Phobius"/>
    </source>
</evidence>
<dbReference type="InterPro" id="IPR000572">
    <property type="entry name" value="OxRdtase_Mopterin-bd_dom"/>
</dbReference>
<dbReference type="InterPro" id="IPR036374">
    <property type="entry name" value="OxRdtase_Mopterin-bd_sf"/>
</dbReference>
<reference evidence="4" key="1">
    <citation type="submission" date="2023-01" db="EMBL/GenBank/DDBJ databases">
        <title>The diversity of Class Acidimicrobiia in South China Sea sediment environments and the proposal of Iamia marina sp. nov., a novel species of the genus Iamia.</title>
        <authorList>
            <person name="He Y."/>
            <person name="Tian X."/>
        </authorList>
    </citation>
    <scope>NUCLEOTIDE SEQUENCE</scope>
    <source>
        <strain evidence="4">DSM 19957</strain>
    </source>
</reference>
<sequence>MTPLRTAWHDLRDRSPVHQGLLVAWVALVVALLVQIFRIVTAGEVATATTWYVAAATALLLVGIGLALLGSDARKAVVAGLLAAAMGVAVGELVGGILTSAGSPVVAVGGFAIDNVPPGAKDFAIDTFGTNDKRALIIGTLITLALIGMALGPLARRRPKVAAGIVVLVSLVGVYATRDQNAVGLLVAVWPSLVGAAAAVGTLYLLLHPPAVLALGAEPTPAGAADGPAVVDTSGQRDAMPPRRQFLVAAGTTIVLAGAVAGTGRFLAGRNSAAASRADLVLPRPVDPLPPIPASVAINPEGVTPFITPNADFYRIDINLTVPQVKTDGYALTVKGMVDQELSVTWADLIDRELREYDITLTCVSNQIGDTLVGNARWLGFPLRELLDEAGVQDGADQIVGRSVDGYTGGFPLEAAYDRDAIVAIGMNGEPLPLEHGFPVRLVTPGIYGYLSAIKWLDEVELTTYADFDSYWVPRGYAEKAPIKTMSRIDTPDSFDQLPRGTVMVGGIAYAQTRGIAEVEVQIDDGEWQEATLGEALNDDTWVQWIYEWDAQEPGGHSIRVRATDGTGETQPEERTEPLPDGATGWHTVRVTVEG</sequence>
<proteinExistence type="predicted"/>
<protein>
    <submittedName>
        <fullName evidence="4">Molybdopterin-dependent oxidoreductase</fullName>
    </submittedName>
</protein>
<keyword evidence="2" id="KW-0472">Membrane</keyword>
<feature type="transmembrane region" description="Helical" evidence="2">
    <location>
        <begin position="183"/>
        <end position="207"/>
    </location>
</feature>
<keyword evidence="2" id="KW-0812">Transmembrane</keyword>
<feature type="region of interest" description="Disordered" evidence="1">
    <location>
        <begin position="556"/>
        <end position="587"/>
    </location>
</feature>
<accession>A0AAE9YAQ2</accession>
<evidence type="ECO:0000313" key="4">
    <source>
        <dbReference type="EMBL" id="WCO67648.1"/>
    </source>
</evidence>
<dbReference type="PANTHER" id="PTHR19372:SF7">
    <property type="entry name" value="SULFITE OXIDASE, MITOCHONDRIAL"/>
    <property type="match status" value="1"/>
</dbReference>
<feature type="transmembrane region" description="Helical" evidence="2">
    <location>
        <begin position="21"/>
        <end position="39"/>
    </location>
</feature>
<dbReference type="PANTHER" id="PTHR19372">
    <property type="entry name" value="SULFITE REDUCTASE"/>
    <property type="match status" value="1"/>
</dbReference>
<feature type="transmembrane region" description="Helical" evidence="2">
    <location>
        <begin position="161"/>
        <end position="177"/>
    </location>
</feature>
<feature type="domain" description="Oxidoreductase molybdopterin-binding" evidence="3">
    <location>
        <begin position="320"/>
        <end position="472"/>
    </location>
</feature>
<keyword evidence="2" id="KW-1133">Transmembrane helix</keyword>
<dbReference type="EMBL" id="CP116942">
    <property type="protein sequence ID" value="WCO67648.1"/>
    <property type="molecule type" value="Genomic_DNA"/>
</dbReference>
<feature type="transmembrane region" description="Helical" evidence="2">
    <location>
        <begin position="51"/>
        <end position="69"/>
    </location>
</feature>
<feature type="transmembrane region" description="Helical" evidence="2">
    <location>
        <begin position="76"/>
        <end position="98"/>
    </location>
</feature>
<name>A0AAE9YAQ2_9ACTN</name>
<evidence type="ECO:0000256" key="1">
    <source>
        <dbReference type="SAM" id="MobiDB-lite"/>
    </source>
</evidence>
<gene>
    <name evidence="4" type="ORF">PO878_02790</name>
</gene>
<evidence type="ECO:0000313" key="5">
    <source>
        <dbReference type="Proteomes" id="UP001216390"/>
    </source>
</evidence>
<dbReference type="Gene3D" id="2.60.40.650">
    <property type="match status" value="1"/>
</dbReference>
<keyword evidence="5" id="KW-1185">Reference proteome</keyword>